<dbReference type="Gene3D" id="3.40.1090.10">
    <property type="entry name" value="Cytosolic phospholipase A2 catalytic domain"/>
    <property type="match status" value="1"/>
</dbReference>
<gene>
    <name evidence="6" type="ORF">B5V02_04675</name>
</gene>
<evidence type="ECO:0000256" key="1">
    <source>
        <dbReference type="ARBA" id="ARBA00022801"/>
    </source>
</evidence>
<evidence type="ECO:0000313" key="6">
    <source>
        <dbReference type="EMBL" id="PZV39290.1"/>
    </source>
</evidence>
<evidence type="ECO:0000313" key="7">
    <source>
        <dbReference type="Proteomes" id="UP000248616"/>
    </source>
</evidence>
<dbReference type="InterPro" id="IPR002641">
    <property type="entry name" value="PNPLA_dom"/>
</dbReference>
<sequence>MTSRGTSMPLTYEGPRMRYVGLAAIPCILRRAREVVRRFRTPEALLRSTLLGLCVTQLAGCIAAYPRDGVPTKHMATAEVNGFPGDIRAWGDSYASVPADRLVLFRNERLEAAKTDPSIKPRELNVLTLSGGGSSGAFGAGILAGWTKAGTRPKFDIVTGISTGSLIAPFAFLGPAYDDQLKQSFATIKDANIYTKHSILGVLSSASFTSNAPLAKMLDEYITQDMLDQIARESGKGRRLFIGTTNLDADRAVIWDMGAIAASNRSDRLKLFKQVILASTSIPGIFPPVELEVTAAGKTYHEMHVDGGTSNEVFLMPAGLSLRELDQTFHARVKARLYIIRNGRTTPEPSIVKATLPDIAEKAVSSLIKTQGIGDLYRLYAVAKRDGINYSYIDIPTDFTVEAKSPFDSKFMRALYEKGYEMGRDGVPWKTVPPGFSK</sequence>
<dbReference type="GO" id="GO:0016787">
    <property type="term" value="F:hydrolase activity"/>
    <property type="evidence" value="ECO:0007669"/>
    <property type="project" value="UniProtKB-UniRule"/>
</dbReference>
<dbReference type="PANTHER" id="PTHR14226">
    <property type="entry name" value="NEUROPATHY TARGET ESTERASE/SWISS CHEESE D.MELANOGASTER"/>
    <property type="match status" value="1"/>
</dbReference>
<dbReference type="InterPro" id="IPR016035">
    <property type="entry name" value="Acyl_Trfase/lysoPLipase"/>
</dbReference>
<feature type="short sequence motif" description="GXGXXG" evidence="4">
    <location>
        <begin position="131"/>
        <end position="136"/>
    </location>
</feature>
<dbReference type="PROSITE" id="PS51635">
    <property type="entry name" value="PNPLA"/>
    <property type="match status" value="1"/>
</dbReference>
<keyword evidence="1 4" id="KW-0378">Hydrolase</keyword>
<comment type="caution">
    <text evidence="6">The sequence shown here is derived from an EMBL/GenBank/DDBJ whole genome shotgun (WGS) entry which is preliminary data.</text>
</comment>
<dbReference type="PANTHER" id="PTHR14226:SF74">
    <property type="entry name" value="BLR4684 PROTEIN"/>
    <property type="match status" value="1"/>
</dbReference>
<feature type="active site" description="Proton acceptor" evidence="4">
    <location>
        <position position="306"/>
    </location>
</feature>
<feature type="active site" description="Nucleophile" evidence="4">
    <location>
        <position position="162"/>
    </location>
</feature>
<dbReference type="Pfam" id="PF01734">
    <property type="entry name" value="Patatin"/>
    <property type="match status" value="1"/>
</dbReference>
<evidence type="ECO:0000256" key="2">
    <source>
        <dbReference type="ARBA" id="ARBA00022963"/>
    </source>
</evidence>
<feature type="domain" description="PNPLA" evidence="5">
    <location>
        <begin position="127"/>
        <end position="319"/>
    </location>
</feature>
<dbReference type="AlphaFoldDB" id="A0A2W7C805"/>
<dbReference type="OrthoDB" id="323481at2"/>
<proteinExistence type="predicted"/>
<evidence type="ECO:0000256" key="4">
    <source>
        <dbReference type="PROSITE-ProRule" id="PRU01161"/>
    </source>
</evidence>
<name>A0A2W7C805_9HYPH</name>
<evidence type="ECO:0000259" key="5">
    <source>
        <dbReference type="PROSITE" id="PS51635"/>
    </source>
</evidence>
<keyword evidence="2 4" id="KW-0442">Lipid degradation</keyword>
<reference evidence="7" key="1">
    <citation type="submission" date="2017-03" db="EMBL/GenBank/DDBJ databases">
        <authorList>
            <person name="Safronova V.I."/>
            <person name="Sazanova A.L."/>
            <person name="Chirak E.R."/>
        </authorList>
    </citation>
    <scope>NUCLEOTIDE SEQUENCE [LARGE SCALE GENOMIC DNA]</scope>
    <source>
        <strain evidence="7">Ach-343</strain>
    </source>
</reference>
<feature type="short sequence motif" description="DGA/G" evidence="4">
    <location>
        <begin position="306"/>
        <end position="308"/>
    </location>
</feature>
<accession>A0A2W7C805</accession>
<keyword evidence="7" id="KW-1185">Reference proteome</keyword>
<dbReference type="EMBL" id="MZXV01000013">
    <property type="protein sequence ID" value="PZV39290.1"/>
    <property type="molecule type" value="Genomic_DNA"/>
</dbReference>
<feature type="short sequence motif" description="GXSXG" evidence="4">
    <location>
        <begin position="160"/>
        <end position="164"/>
    </location>
</feature>
<dbReference type="InterPro" id="IPR050301">
    <property type="entry name" value="NTE"/>
</dbReference>
<dbReference type="Proteomes" id="UP000248616">
    <property type="component" value="Unassembled WGS sequence"/>
</dbReference>
<protein>
    <recommendedName>
        <fullName evidence="5">PNPLA domain-containing protein</fullName>
    </recommendedName>
</protein>
<dbReference type="SUPFAM" id="SSF52151">
    <property type="entry name" value="FabD/lysophospholipase-like"/>
    <property type="match status" value="1"/>
</dbReference>
<organism evidence="6 7">
    <name type="scientific">Mesorhizobium kowhaii</name>
    <dbReference type="NCBI Taxonomy" id="1300272"/>
    <lineage>
        <taxon>Bacteria</taxon>
        <taxon>Pseudomonadati</taxon>
        <taxon>Pseudomonadota</taxon>
        <taxon>Alphaproteobacteria</taxon>
        <taxon>Hyphomicrobiales</taxon>
        <taxon>Phyllobacteriaceae</taxon>
        <taxon>Mesorhizobium</taxon>
    </lineage>
</organism>
<evidence type="ECO:0000256" key="3">
    <source>
        <dbReference type="ARBA" id="ARBA00023098"/>
    </source>
</evidence>
<dbReference type="GO" id="GO:0016042">
    <property type="term" value="P:lipid catabolic process"/>
    <property type="evidence" value="ECO:0007669"/>
    <property type="project" value="UniProtKB-UniRule"/>
</dbReference>
<keyword evidence="3 4" id="KW-0443">Lipid metabolism</keyword>